<dbReference type="AlphaFoldDB" id="A0AA38FTQ9"/>
<dbReference type="GO" id="GO:0016887">
    <property type="term" value="F:ATP hydrolysis activity"/>
    <property type="evidence" value="ECO:0007669"/>
    <property type="project" value="InterPro"/>
</dbReference>
<keyword evidence="4" id="KW-0547">Nucleotide-binding</keyword>
<feature type="transmembrane region" description="Helical" evidence="8">
    <location>
        <begin position="408"/>
        <end position="430"/>
    </location>
</feature>
<feature type="transmembrane region" description="Helical" evidence="8">
    <location>
        <begin position="603"/>
        <end position="623"/>
    </location>
</feature>
<reference evidence="10 11" key="1">
    <citation type="journal article" date="2021" name="Nat. Plants">
        <title>The Taxus genome provides insights into paclitaxel biosynthesis.</title>
        <authorList>
            <person name="Xiong X."/>
            <person name="Gou J."/>
            <person name="Liao Q."/>
            <person name="Li Y."/>
            <person name="Zhou Q."/>
            <person name="Bi G."/>
            <person name="Li C."/>
            <person name="Du R."/>
            <person name="Wang X."/>
            <person name="Sun T."/>
            <person name="Guo L."/>
            <person name="Liang H."/>
            <person name="Lu P."/>
            <person name="Wu Y."/>
            <person name="Zhang Z."/>
            <person name="Ro D.K."/>
            <person name="Shang Y."/>
            <person name="Huang S."/>
            <person name="Yan J."/>
        </authorList>
    </citation>
    <scope>NUCLEOTIDE SEQUENCE [LARGE SCALE GENOMIC DNA]</scope>
    <source>
        <strain evidence="10">Ta-2019</strain>
    </source>
</reference>
<evidence type="ECO:0000259" key="9">
    <source>
        <dbReference type="PROSITE" id="PS50893"/>
    </source>
</evidence>
<keyword evidence="3 8" id="KW-0812">Transmembrane</keyword>
<organism evidence="10 11">
    <name type="scientific">Taxus chinensis</name>
    <name type="common">Chinese yew</name>
    <name type="synonym">Taxus wallichiana var. chinensis</name>
    <dbReference type="NCBI Taxonomy" id="29808"/>
    <lineage>
        <taxon>Eukaryota</taxon>
        <taxon>Viridiplantae</taxon>
        <taxon>Streptophyta</taxon>
        <taxon>Embryophyta</taxon>
        <taxon>Tracheophyta</taxon>
        <taxon>Spermatophyta</taxon>
        <taxon>Pinopsida</taxon>
        <taxon>Pinidae</taxon>
        <taxon>Conifers II</taxon>
        <taxon>Cupressales</taxon>
        <taxon>Taxaceae</taxon>
        <taxon>Taxus</taxon>
    </lineage>
</organism>
<feature type="transmembrane region" description="Helical" evidence="8">
    <location>
        <begin position="483"/>
        <end position="507"/>
    </location>
</feature>
<accession>A0AA38FTQ9</accession>
<dbReference type="Pfam" id="PF00005">
    <property type="entry name" value="ABC_tran"/>
    <property type="match status" value="1"/>
</dbReference>
<dbReference type="Proteomes" id="UP000824469">
    <property type="component" value="Unassembled WGS sequence"/>
</dbReference>
<dbReference type="Gene3D" id="3.40.50.300">
    <property type="entry name" value="P-loop containing nucleotide triphosphate hydrolases"/>
    <property type="match status" value="1"/>
</dbReference>
<feature type="transmembrane region" description="Helical" evidence="8">
    <location>
        <begin position="514"/>
        <end position="536"/>
    </location>
</feature>
<dbReference type="InterPro" id="IPR017871">
    <property type="entry name" value="ABC_transporter-like_CS"/>
</dbReference>
<evidence type="ECO:0000256" key="7">
    <source>
        <dbReference type="ARBA" id="ARBA00023136"/>
    </source>
</evidence>
<sequence length="630" mass="69602">MGSEENHVVITCEHHRENAVSLSVKPAQVIPEPVADPPTRSKSYELEARNLFYKIVPGENNLWKRLFCGSGYGTSGKYILKNVSCEARPGEILAIAGPSGAGKSTLLELLAGRLNPSSGSKSVLVNRQAMNRGHFRKISGYVTQEEALFPFLTVEETLMFSARLRLPGSVPRSEKASRVRALMAELGLSHVAGSRIGNEEVRGISGGERRRVSIGVEVIHDPAVLLLDEPTSGLDSAAALQVTAMLKSMAETHGRTIILSIHQPGFRILQLFDRILLLSDGSVVHHGSLDALGSRLRLSGHDIPPHVNVLEYAIDVVDCLAGTAYKTHQNSSPAHDQTTLAVSSSSPVVYANSAIHETGILVHRFGKNVYRTKQLFTARTLQALVAGIGLGTVFMNTRNDKSGLQDRLGFFAFTLTFLLSSTTEGLPIFLEERNILMRETSRGAYRVSSYVIANAVIFLPFLLLVALLYSTPVYWLIGLSSHPAAFLYFVLLVWVVLFMANSFVVCLSALVPNFIMGNSVIAGFMGAFFLFSGYFISKQNIPDYWIWMHYLSLFKYPFEAFIINEYSHVGSQCLDSMFGQCVLDGNGLLAQEGLHFSEKWSNLGVMLMFIVVYRILCFIILWYRCSCNRR</sequence>
<dbReference type="EMBL" id="JAHRHJ020000007">
    <property type="protein sequence ID" value="KAH9310134.1"/>
    <property type="molecule type" value="Genomic_DNA"/>
</dbReference>
<keyword evidence="7 8" id="KW-0472">Membrane</keyword>
<evidence type="ECO:0000256" key="5">
    <source>
        <dbReference type="ARBA" id="ARBA00022840"/>
    </source>
</evidence>
<dbReference type="PANTHER" id="PTHR48041">
    <property type="entry name" value="ABC TRANSPORTER G FAMILY MEMBER 28"/>
    <property type="match status" value="1"/>
</dbReference>
<evidence type="ECO:0000313" key="11">
    <source>
        <dbReference type="Proteomes" id="UP000824469"/>
    </source>
</evidence>
<name>A0AA38FTQ9_TAXCH</name>
<dbReference type="PANTHER" id="PTHR48041:SF100">
    <property type="entry name" value="ABC TRANSPORTER-LIKE"/>
    <property type="match status" value="1"/>
</dbReference>
<dbReference type="Pfam" id="PF01061">
    <property type="entry name" value="ABC2_membrane"/>
    <property type="match status" value="1"/>
</dbReference>
<dbReference type="SUPFAM" id="SSF52540">
    <property type="entry name" value="P-loop containing nucleoside triphosphate hydrolases"/>
    <property type="match status" value="1"/>
</dbReference>
<evidence type="ECO:0000256" key="4">
    <source>
        <dbReference type="ARBA" id="ARBA00022741"/>
    </source>
</evidence>
<feature type="domain" description="ABC transporter" evidence="9">
    <location>
        <begin position="46"/>
        <end position="305"/>
    </location>
</feature>
<dbReference type="OMA" id="FMLQFPA"/>
<evidence type="ECO:0000256" key="8">
    <source>
        <dbReference type="SAM" id="Phobius"/>
    </source>
</evidence>
<keyword evidence="11" id="KW-1185">Reference proteome</keyword>
<evidence type="ECO:0000256" key="3">
    <source>
        <dbReference type="ARBA" id="ARBA00022692"/>
    </source>
</evidence>
<dbReference type="InterPro" id="IPR003593">
    <property type="entry name" value="AAA+_ATPase"/>
</dbReference>
<comment type="subcellular location">
    <subcellularLocation>
        <location evidence="1">Membrane</location>
        <topology evidence="1">Multi-pass membrane protein</topology>
    </subcellularLocation>
</comment>
<dbReference type="InterPro" id="IPR013525">
    <property type="entry name" value="ABC2_TM"/>
</dbReference>
<dbReference type="GO" id="GO:0005524">
    <property type="term" value="F:ATP binding"/>
    <property type="evidence" value="ECO:0007669"/>
    <property type="project" value="UniProtKB-KW"/>
</dbReference>
<evidence type="ECO:0000256" key="1">
    <source>
        <dbReference type="ARBA" id="ARBA00004141"/>
    </source>
</evidence>
<evidence type="ECO:0000256" key="2">
    <source>
        <dbReference type="ARBA" id="ARBA00022448"/>
    </source>
</evidence>
<dbReference type="InterPro" id="IPR027417">
    <property type="entry name" value="P-loop_NTPase"/>
</dbReference>
<evidence type="ECO:0000313" key="10">
    <source>
        <dbReference type="EMBL" id="KAH9310134.1"/>
    </source>
</evidence>
<gene>
    <name evidence="10" type="ORF">KI387_038045</name>
</gene>
<dbReference type="InterPro" id="IPR003439">
    <property type="entry name" value="ABC_transporter-like_ATP-bd"/>
</dbReference>
<keyword evidence="6 8" id="KW-1133">Transmembrane helix</keyword>
<keyword evidence="5" id="KW-0067">ATP-binding</keyword>
<dbReference type="InterPro" id="IPR050352">
    <property type="entry name" value="ABCG_transporters"/>
</dbReference>
<dbReference type="GO" id="GO:0140359">
    <property type="term" value="F:ABC-type transporter activity"/>
    <property type="evidence" value="ECO:0007669"/>
    <property type="project" value="InterPro"/>
</dbReference>
<dbReference type="SMART" id="SM00382">
    <property type="entry name" value="AAA"/>
    <property type="match status" value="1"/>
</dbReference>
<evidence type="ECO:0000256" key="6">
    <source>
        <dbReference type="ARBA" id="ARBA00022989"/>
    </source>
</evidence>
<feature type="transmembrane region" description="Helical" evidence="8">
    <location>
        <begin position="451"/>
        <end position="477"/>
    </location>
</feature>
<dbReference type="PROSITE" id="PS00211">
    <property type="entry name" value="ABC_TRANSPORTER_1"/>
    <property type="match status" value="1"/>
</dbReference>
<keyword evidence="2" id="KW-0813">Transport</keyword>
<comment type="caution">
    <text evidence="10">The sequence shown here is derived from an EMBL/GenBank/DDBJ whole genome shotgun (WGS) entry which is preliminary data.</text>
</comment>
<dbReference type="PROSITE" id="PS50893">
    <property type="entry name" value="ABC_TRANSPORTER_2"/>
    <property type="match status" value="1"/>
</dbReference>
<proteinExistence type="predicted"/>
<protein>
    <recommendedName>
        <fullName evidence="9">ABC transporter domain-containing protein</fullName>
    </recommendedName>
</protein>
<dbReference type="FunFam" id="3.40.50.300:FF:001644">
    <property type="entry name" value="ABC transporter G family member 5"/>
    <property type="match status" value="1"/>
</dbReference>
<dbReference type="GO" id="GO:0016020">
    <property type="term" value="C:membrane"/>
    <property type="evidence" value="ECO:0007669"/>
    <property type="project" value="UniProtKB-SubCell"/>
</dbReference>